<dbReference type="EMBL" id="LAQJ01000292">
    <property type="protein sequence ID" value="KKO18131.1"/>
    <property type="molecule type" value="Genomic_DNA"/>
</dbReference>
<organism evidence="5 6">
    <name type="scientific">Candidatus Brocadia fulgida</name>
    <dbReference type="NCBI Taxonomy" id="380242"/>
    <lineage>
        <taxon>Bacteria</taxon>
        <taxon>Pseudomonadati</taxon>
        <taxon>Planctomycetota</taxon>
        <taxon>Candidatus Brocadiia</taxon>
        <taxon>Candidatus Brocadiales</taxon>
        <taxon>Candidatus Brocadiaceae</taxon>
        <taxon>Candidatus Brocadia</taxon>
    </lineage>
</organism>
<reference evidence="5 6" key="1">
    <citation type="journal article" date="2013" name="BMC Microbiol.">
        <title>Identification of the type II cytochrome c maturation pathway in anammox bacteria by comparative genomics.</title>
        <authorList>
            <person name="Ferousi C."/>
            <person name="Speth D.R."/>
            <person name="Reimann J."/>
            <person name="Op den Camp H.J."/>
            <person name="Allen J.W."/>
            <person name="Keltjens J.T."/>
            <person name="Jetten M.S."/>
        </authorList>
    </citation>
    <scope>NUCLEOTIDE SEQUENCE [LARGE SCALE GENOMIC DNA]</scope>
    <source>
        <strain evidence="5">RU1</strain>
    </source>
</reference>
<dbReference type="PROSITE" id="PS00198">
    <property type="entry name" value="4FE4S_FER_1"/>
    <property type="match status" value="1"/>
</dbReference>
<dbReference type="GO" id="GO:0051536">
    <property type="term" value="F:iron-sulfur cluster binding"/>
    <property type="evidence" value="ECO:0007669"/>
    <property type="project" value="UniProtKB-KW"/>
</dbReference>
<evidence type="ECO:0000259" key="4">
    <source>
        <dbReference type="PROSITE" id="PS51379"/>
    </source>
</evidence>
<sequence>MAVIKIKENYCKGCLLCVPVCHNKAFVISDTINEQGLHPVKFREDAECDGCKKCAIMCPDVAIEIYH</sequence>
<protein>
    <submittedName>
        <fullName evidence="5">Pyruvate:ferredoxin-oxoacid:ferredoxin oxidoreductase delta subunit</fullName>
    </submittedName>
</protein>
<gene>
    <name evidence="5" type="ORF">BROFUL_03180</name>
</gene>
<proteinExistence type="predicted"/>
<evidence type="ECO:0000256" key="3">
    <source>
        <dbReference type="ARBA" id="ARBA00023014"/>
    </source>
</evidence>
<feature type="domain" description="4Fe-4S ferredoxin-type" evidence="4">
    <location>
        <begin position="2"/>
        <end position="31"/>
    </location>
</feature>
<dbReference type="PROSITE" id="PS51379">
    <property type="entry name" value="4FE4S_FER_2"/>
    <property type="match status" value="2"/>
</dbReference>
<dbReference type="Gene3D" id="3.30.70.20">
    <property type="match status" value="1"/>
</dbReference>
<keyword evidence="5" id="KW-0670">Pyruvate</keyword>
<dbReference type="InterPro" id="IPR017896">
    <property type="entry name" value="4Fe4S_Fe-S-bd"/>
</dbReference>
<feature type="domain" description="4Fe-4S ferredoxin-type" evidence="4">
    <location>
        <begin position="38"/>
        <end position="67"/>
    </location>
</feature>
<comment type="caution">
    <text evidence="5">The sequence shown here is derived from an EMBL/GenBank/DDBJ whole genome shotgun (WGS) entry which is preliminary data.</text>
</comment>
<dbReference type="GO" id="GO:0046872">
    <property type="term" value="F:metal ion binding"/>
    <property type="evidence" value="ECO:0007669"/>
    <property type="project" value="UniProtKB-KW"/>
</dbReference>
<evidence type="ECO:0000313" key="6">
    <source>
        <dbReference type="Proteomes" id="UP000034954"/>
    </source>
</evidence>
<name>A0A0M2UT23_9BACT</name>
<dbReference type="Pfam" id="PF12838">
    <property type="entry name" value="Fer4_7"/>
    <property type="match status" value="1"/>
</dbReference>
<keyword evidence="6" id="KW-1185">Reference proteome</keyword>
<accession>A0A0M2UT23</accession>
<keyword evidence="1" id="KW-0479">Metal-binding</keyword>
<keyword evidence="3" id="KW-0411">Iron-sulfur</keyword>
<keyword evidence="2" id="KW-0408">Iron</keyword>
<dbReference type="InterPro" id="IPR017900">
    <property type="entry name" value="4Fe4S_Fe_S_CS"/>
</dbReference>
<dbReference type="AlphaFoldDB" id="A0A0M2UT23"/>
<evidence type="ECO:0000256" key="2">
    <source>
        <dbReference type="ARBA" id="ARBA00023004"/>
    </source>
</evidence>
<dbReference type="Proteomes" id="UP000034954">
    <property type="component" value="Unassembled WGS sequence"/>
</dbReference>
<evidence type="ECO:0000313" key="5">
    <source>
        <dbReference type="EMBL" id="KKO18131.1"/>
    </source>
</evidence>
<dbReference type="SUPFAM" id="SSF54862">
    <property type="entry name" value="4Fe-4S ferredoxins"/>
    <property type="match status" value="1"/>
</dbReference>
<evidence type="ECO:0000256" key="1">
    <source>
        <dbReference type="ARBA" id="ARBA00022723"/>
    </source>
</evidence>